<gene>
    <name evidence="1" type="ORF">BWQ96_03531</name>
</gene>
<keyword evidence="2" id="KW-1185">Reference proteome</keyword>
<evidence type="ECO:0000313" key="1">
    <source>
        <dbReference type="EMBL" id="PXF46705.1"/>
    </source>
</evidence>
<accession>A0A2V3IXB0</accession>
<protein>
    <submittedName>
        <fullName evidence="1">Uncharacterized protein</fullName>
    </submittedName>
</protein>
<name>A0A2V3IXB0_9FLOR</name>
<reference evidence="1 2" key="1">
    <citation type="journal article" date="2018" name="Mol. Biol. Evol.">
        <title>Analysis of the draft genome of the red seaweed Gracilariopsis chorda provides insights into genome size evolution in Rhodophyta.</title>
        <authorList>
            <person name="Lee J."/>
            <person name="Yang E.C."/>
            <person name="Graf L."/>
            <person name="Yang J.H."/>
            <person name="Qiu H."/>
            <person name="Zel Zion U."/>
            <person name="Chan C.X."/>
            <person name="Stephens T.G."/>
            <person name="Weber A.P.M."/>
            <person name="Boo G.H."/>
            <person name="Boo S.M."/>
            <person name="Kim K.M."/>
            <person name="Shin Y."/>
            <person name="Jung M."/>
            <person name="Lee S.J."/>
            <person name="Yim H.S."/>
            <person name="Lee J.H."/>
            <person name="Bhattacharya D."/>
            <person name="Yoon H.S."/>
        </authorList>
    </citation>
    <scope>NUCLEOTIDE SEQUENCE [LARGE SCALE GENOMIC DNA]</scope>
    <source>
        <strain evidence="1 2">SKKU-2015</strain>
        <tissue evidence="1">Whole body</tissue>
    </source>
</reference>
<dbReference type="Proteomes" id="UP000247409">
    <property type="component" value="Unassembled WGS sequence"/>
</dbReference>
<sequence length="344" mass="38244">MFAASRLATNSYGFSARVSACNITTPFRPSIPSRDSPGLKSTCPKVGWEAMEKGPNGVCKAPKYWRTQREKTLKKLDTMHLQNANRKTINAFRNWVGTMLVDNVAFGSIGLFMTHGKEKTVDYLVSRQAAAGSFVPWSSIRKGRRNGFMWSRSNLVSYEKSYFVGDHYLSLFMFVTFAPCSAKIEELYIAENSLFSALGSQYYYPDYPDAYSQFNIPAADICGRIEVACGNKSPYKSKSECVAFMKNLRKSGKAMCINYNRGRLSPRAAVGNTVACRITTSLMAMSNPNKYCPLLGKAPGGMCTNKMCPVPDYGNLFAVKNPRYEGTGDFSCNLKSGECKELWP</sequence>
<dbReference type="EMBL" id="NBIV01000034">
    <property type="protein sequence ID" value="PXF46705.1"/>
    <property type="molecule type" value="Genomic_DNA"/>
</dbReference>
<evidence type="ECO:0000313" key="2">
    <source>
        <dbReference type="Proteomes" id="UP000247409"/>
    </source>
</evidence>
<proteinExistence type="predicted"/>
<dbReference type="AlphaFoldDB" id="A0A2V3IXB0"/>
<comment type="caution">
    <text evidence="1">The sequence shown here is derived from an EMBL/GenBank/DDBJ whole genome shotgun (WGS) entry which is preliminary data.</text>
</comment>
<dbReference type="OrthoDB" id="10010954at2759"/>
<organism evidence="1 2">
    <name type="scientific">Gracilariopsis chorda</name>
    <dbReference type="NCBI Taxonomy" id="448386"/>
    <lineage>
        <taxon>Eukaryota</taxon>
        <taxon>Rhodophyta</taxon>
        <taxon>Florideophyceae</taxon>
        <taxon>Rhodymeniophycidae</taxon>
        <taxon>Gracilariales</taxon>
        <taxon>Gracilariaceae</taxon>
        <taxon>Gracilariopsis</taxon>
    </lineage>
</organism>